<feature type="transmembrane region" description="Helical" evidence="6">
    <location>
        <begin position="537"/>
        <end position="559"/>
    </location>
</feature>
<dbReference type="Proteomes" id="UP000503540">
    <property type="component" value="Chromosome"/>
</dbReference>
<keyword evidence="6" id="KW-0812">Transmembrane</keyword>
<evidence type="ECO:0000256" key="4">
    <source>
        <dbReference type="ARBA" id="ARBA00023157"/>
    </source>
</evidence>
<evidence type="ECO:0000256" key="6">
    <source>
        <dbReference type="SAM" id="Phobius"/>
    </source>
</evidence>
<feature type="chain" id="PRO_5026031867" evidence="7">
    <location>
        <begin position="34"/>
        <end position="566"/>
    </location>
</feature>
<feature type="signal peptide" evidence="7">
    <location>
        <begin position="1"/>
        <end position="33"/>
    </location>
</feature>
<keyword evidence="6" id="KW-0472">Membrane</keyword>
<keyword evidence="3" id="KW-0378">Hydrolase</keyword>
<dbReference type="GO" id="GO:0052689">
    <property type="term" value="F:carboxylic ester hydrolase activity"/>
    <property type="evidence" value="ECO:0007669"/>
    <property type="project" value="UniProtKB-KW"/>
</dbReference>
<evidence type="ECO:0000256" key="7">
    <source>
        <dbReference type="SAM" id="SignalP"/>
    </source>
</evidence>
<sequence length="566" mass="57500">MLYGRLLPSVRCRAAGAALVVSLAVMGAGTARADSEGPSAIPDQGCPPLYVLGVQGTGQSAPDADLTSDSGLLATILGPLTGMGHALVARAYVPYAAGFGGAVPGGPLPYSASISGGLDKLREMAADVVRQCPATELGMVGYSQGAHIVSMFAQEVGQGAGVVPADRVAAVALLADPTRGPAAPLFPGSPDSSGPDPAPGTTGANVSGLSVAAQETASGGGIGPERDIATDFGALTGRVASFCIPGDLSCDAPTGMPLLRMLVNIAGQSELDPADPLAALASIAEVARETAAKTATAVVNQDVLGYSLGTLALAPGLPLSRRLAEASDPRETPDARQALSKIAASAFNSVTLALTGTALPMGDLAEVMTIGATDPLAGLACLAQKILAAAHNPLPRPATHRLLTEIFDAVGQVIAEGGQLLDPEIWSKYLDTVRRHGAYAVAAFTTGGDPAVRFVTDWFTAVARDLAGHRIPRAAPTPVGPAPAAPTPPTPDPITTPEQPAPVQVSNMAERPAAPDTHSRQSGDPHPLGYGHRPDPYLTWLLILLSISAVLWGLGRLVARYLTRNL</sequence>
<dbReference type="InterPro" id="IPR000675">
    <property type="entry name" value="Cutinase/axe"/>
</dbReference>
<dbReference type="InterPro" id="IPR029058">
    <property type="entry name" value="AB_hydrolase_fold"/>
</dbReference>
<accession>A0A6G9Y695</accession>
<dbReference type="SUPFAM" id="SSF53474">
    <property type="entry name" value="alpha/beta-Hydrolases"/>
    <property type="match status" value="1"/>
</dbReference>
<keyword evidence="6" id="KW-1133">Transmembrane helix</keyword>
<protein>
    <submittedName>
        <fullName evidence="8">Cutinase family protein</fullName>
    </submittedName>
</protein>
<dbReference type="EMBL" id="CP046172">
    <property type="protein sequence ID" value="QIS08765.1"/>
    <property type="molecule type" value="Genomic_DNA"/>
</dbReference>
<dbReference type="PANTHER" id="PTHR33630">
    <property type="entry name" value="CUTINASE RV1984C-RELATED-RELATED"/>
    <property type="match status" value="1"/>
</dbReference>
<keyword evidence="4" id="KW-1015">Disulfide bond</keyword>
<dbReference type="KEGG" id="nah:F5544_04255"/>
<gene>
    <name evidence="8" type="ORF">F5544_04255</name>
</gene>
<feature type="region of interest" description="Disordered" evidence="5">
    <location>
        <begin position="182"/>
        <end position="206"/>
    </location>
</feature>
<feature type="compositionally biased region" description="Pro residues" evidence="5">
    <location>
        <begin position="478"/>
        <end position="494"/>
    </location>
</feature>
<proteinExistence type="inferred from homology"/>
<reference evidence="8 9" key="1">
    <citation type="journal article" date="2019" name="ACS Chem. Biol.">
        <title>Identification and Mobilization of a Cryptic Antibiotic Biosynthesis Gene Locus from a Human-Pathogenic Nocardia Isolate.</title>
        <authorList>
            <person name="Herisse M."/>
            <person name="Ishida K."/>
            <person name="Porter J.L."/>
            <person name="Howden B."/>
            <person name="Hertweck C."/>
            <person name="Stinear T.P."/>
            <person name="Pidot S.J."/>
        </authorList>
    </citation>
    <scope>NUCLEOTIDE SEQUENCE [LARGE SCALE GENOMIC DNA]</scope>
    <source>
        <strain evidence="8 9">AUSMDU00012717</strain>
    </source>
</reference>
<keyword evidence="7" id="KW-0732">Signal</keyword>
<dbReference type="Pfam" id="PF01083">
    <property type="entry name" value="Cutinase"/>
    <property type="match status" value="1"/>
</dbReference>
<evidence type="ECO:0000256" key="5">
    <source>
        <dbReference type="SAM" id="MobiDB-lite"/>
    </source>
</evidence>
<keyword evidence="9" id="KW-1185">Reference proteome</keyword>
<name>A0A6G9Y695_9NOCA</name>
<evidence type="ECO:0000313" key="8">
    <source>
        <dbReference type="EMBL" id="QIS08765.1"/>
    </source>
</evidence>
<evidence type="ECO:0000256" key="2">
    <source>
        <dbReference type="ARBA" id="ARBA00022487"/>
    </source>
</evidence>
<evidence type="ECO:0000313" key="9">
    <source>
        <dbReference type="Proteomes" id="UP000503540"/>
    </source>
</evidence>
<evidence type="ECO:0000256" key="1">
    <source>
        <dbReference type="ARBA" id="ARBA00007534"/>
    </source>
</evidence>
<feature type="region of interest" description="Disordered" evidence="5">
    <location>
        <begin position="472"/>
        <end position="529"/>
    </location>
</feature>
<evidence type="ECO:0000256" key="3">
    <source>
        <dbReference type="ARBA" id="ARBA00022801"/>
    </source>
</evidence>
<comment type="similarity">
    <text evidence="1">Belongs to the cutinase family.</text>
</comment>
<keyword evidence="2" id="KW-0719">Serine esterase</keyword>
<organism evidence="8 9">
    <name type="scientific">Nocardia arthritidis</name>
    <dbReference type="NCBI Taxonomy" id="228602"/>
    <lineage>
        <taxon>Bacteria</taxon>
        <taxon>Bacillati</taxon>
        <taxon>Actinomycetota</taxon>
        <taxon>Actinomycetes</taxon>
        <taxon>Mycobacteriales</taxon>
        <taxon>Nocardiaceae</taxon>
        <taxon>Nocardia</taxon>
    </lineage>
</organism>
<dbReference type="PANTHER" id="PTHR33630:SF9">
    <property type="entry name" value="CUTINASE 4"/>
    <property type="match status" value="1"/>
</dbReference>
<dbReference type="Gene3D" id="3.40.50.1820">
    <property type="entry name" value="alpha/beta hydrolase"/>
    <property type="match status" value="1"/>
</dbReference>
<dbReference type="AlphaFoldDB" id="A0A6G9Y695"/>
<dbReference type="SMART" id="SM01110">
    <property type="entry name" value="Cutinase"/>
    <property type="match status" value="1"/>
</dbReference>